<reference evidence="1 2" key="1">
    <citation type="submission" date="2018-07" db="EMBL/GenBank/DDBJ databases">
        <title>Bacillus sp. YLB-04 draft genome sequence.</title>
        <authorList>
            <person name="Yu L."/>
            <person name="Tang X."/>
        </authorList>
    </citation>
    <scope>NUCLEOTIDE SEQUENCE [LARGE SCALE GENOMIC DNA]</scope>
    <source>
        <strain evidence="1 2">YLB-04</strain>
    </source>
</reference>
<evidence type="ECO:0000313" key="1">
    <source>
        <dbReference type="EMBL" id="RDU34704.1"/>
    </source>
</evidence>
<name>A0A3D8GJS3_9BACI</name>
<organism evidence="1 2">
    <name type="scientific">Neobacillus piezotolerans</name>
    <dbReference type="NCBI Taxonomy" id="2259171"/>
    <lineage>
        <taxon>Bacteria</taxon>
        <taxon>Bacillati</taxon>
        <taxon>Bacillota</taxon>
        <taxon>Bacilli</taxon>
        <taxon>Bacillales</taxon>
        <taxon>Bacillaceae</taxon>
        <taxon>Neobacillus</taxon>
    </lineage>
</organism>
<gene>
    <name evidence="1" type="ORF">DRW41_22020</name>
</gene>
<keyword evidence="2" id="KW-1185">Reference proteome</keyword>
<dbReference type="AlphaFoldDB" id="A0A3D8GJS3"/>
<protein>
    <recommendedName>
        <fullName evidence="3">Replication-relaxation</fullName>
    </recommendedName>
</protein>
<dbReference type="Pfam" id="PF13814">
    <property type="entry name" value="Replic_Relax"/>
    <property type="match status" value="1"/>
</dbReference>
<comment type="caution">
    <text evidence="1">The sequence shown here is derived from an EMBL/GenBank/DDBJ whole genome shotgun (WGS) entry which is preliminary data.</text>
</comment>
<sequence>MHHSKLQRKKREEAILLSLKKLDFLTRGQIQSIHKLKSDRNAQRVLKQMEEYLNVIRSGENIYYLNAAGRSLVNCDKVRKSTGNVQHYIMRNYLYIAYSCPQSWDNEIRITSEGKSKKDTVTCVADAVFKRGDFYTVIEVDNTQTMKKNQVKIQKYRTLKDRFTFGPVAPKFIWITTTENRRKELIKLNEDKGLVAEVFTLTDFNA</sequence>
<accession>A0A3D8GJS3</accession>
<dbReference type="InterPro" id="IPR025855">
    <property type="entry name" value="Replic_Relax"/>
</dbReference>
<evidence type="ECO:0000313" key="2">
    <source>
        <dbReference type="Proteomes" id="UP000257144"/>
    </source>
</evidence>
<proteinExistence type="predicted"/>
<dbReference type="Proteomes" id="UP000257144">
    <property type="component" value="Unassembled WGS sequence"/>
</dbReference>
<dbReference type="OrthoDB" id="2601083at2"/>
<dbReference type="EMBL" id="QNQT01000020">
    <property type="protein sequence ID" value="RDU34704.1"/>
    <property type="molecule type" value="Genomic_DNA"/>
</dbReference>
<evidence type="ECO:0008006" key="3">
    <source>
        <dbReference type="Google" id="ProtNLM"/>
    </source>
</evidence>